<dbReference type="Proteomes" id="UP001490365">
    <property type="component" value="Unassembled WGS sequence"/>
</dbReference>
<sequence length="380" mass="40417">MTAATGERQEQEQGQEQRERQEQGREQRERQEQGPEQRGRRGPDRGRWWVRRRGRLCRTALAALLAAAVVLPLSAATRPTIPAPPPALLPARLTPATLATAYEANRQNAAEAARMAAAGGDPSRAAADRALASPSRHLLHLDARGTGQVTEVFGDLAHATRIAVLVPGSDTTLDTYARFHTAAESLYRRLTHERRTHDRERRRTRVAVVAWLGYRTPATMSATVLTPGRAAQAAPHLRDFLRELRTLTTPGPASVALLCHSYGTVVCARAAPALTGLGVTDIALVGSPGTGAGSAAALHTSARVWAARGAADWIAEVPHLRADLFGTTVGFGTDPVSPSFGARVFAAGPGGHSDYFTLGSASLANLARIVLGETTEVTRA</sequence>
<keyword evidence="2" id="KW-1133">Transmembrane helix</keyword>
<dbReference type="RefSeq" id="WP_351956516.1">
    <property type="nucleotide sequence ID" value="NZ_JBEOZM010000004.1"/>
</dbReference>
<feature type="domain" description="DUF1023" evidence="3">
    <location>
        <begin position="142"/>
        <end position="321"/>
    </location>
</feature>
<comment type="caution">
    <text evidence="4">The sequence shown here is derived from an EMBL/GenBank/DDBJ whole genome shotgun (WGS) entry which is preliminary data.</text>
</comment>
<feature type="compositionally biased region" description="Basic and acidic residues" evidence="1">
    <location>
        <begin position="7"/>
        <end position="45"/>
    </location>
</feature>
<protein>
    <submittedName>
        <fullName evidence="4">Alpha/beta hydrolase</fullName>
    </submittedName>
</protein>
<organism evidence="4 5">
    <name type="scientific">Streptomyces sp. 900105755</name>
    <dbReference type="NCBI Taxonomy" id="3154389"/>
    <lineage>
        <taxon>Bacteria</taxon>
        <taxon>Bacillati</taxon>
        <taxon>Actinomycetota</taxon>
        <taxon>Actinomycetes</taxon>
        <taxon>Kitasatosporales</taxon>
        <taxon>Streptomycetaceae</taxon>
        <taxon>Streptomyces</taxon>
    </lineage>
</organism>
<keyword evidence="2" id="KW-0812">Transmembrane</keyword>
<reference evidence="4 5" key="1">
    <citation type="submission" date="2024-06" db="EMBL/GenBank/DDBJ databases">
        <title>The Natural Products Discovery Center: Release of the First 8490 Sequenced Strains for Exploring Actinobacteria Biosynthetic Diversity.</title>
        <authorList>
            <person name="Kalkreuter E."/>
            <person name="Kautsar S.A."/>
            <person name="Yang D."/>
            <person name="Bader C.D."/>
            <person name="Teijaro C.N."/>
            <person name="Fluegel L."/>
            <person name="Davis C.M."/>
            <person name="Simpson J.R."/>
            <person name="Lauterbach L."/>
            <person name="Steele A.D."/>
            <person name="Gui C."/>
            <person name="Meng S."/>
            <person name="Li G."/>
            <person name="Viehrig K."/>
            <person name="Ye F."/>
            <person name="Su P."/>
            <person name="Kiefer A.F."/>
            <person name="Nichols A."/>
            <person name="Cepeda A.J."/>
            <person name="Yan W."/>
            <person name="Fan B."/>
            <person name="Jiang Y."/>
            <person name="Adhikari A."/>
            <person name="Zheng C.-J."/>
            <person name="Schuster L."/>
            <person name="Cowan T.M."/>
            <person name="Smanski M.J."/>
            <person name="Chevrette M.G."/>
            <person name="De Carvalho L.P.S."/>
            <person name="Shen B."/>
        </authorList>
    </citation>
    <scope>NUCLEOTIDE SEQUENCE [LARGE SCALE GENOMIC DNA]</scope>
    <source>
        <strain evidence="4 5">NPDC001694</strain>
    </source>
</reference>
<evidence type="ECO:0000313" key="5">
    <source>
        <dbReference type="Proteomes" id="UP001490365"/>
    </source>
</evidence>
<dbReference type="Pfam" id="PF06259">
    <property type="entry name" value="Abhydrolase_8"/>
    <property type="match status" value="1"/>
</dbReference>
<keyword evidence="2" id="KW-0472">Membrane</keyword>
<dbReference type="EMBL" id="JBEOZM010000004">
    <property type="protein sequence ID" value="MER6267861.1"/>
    <property type="molecule type" value="Genomic_DNA"/>
</dbReference>
<evidence type="ECO:0000313" key="4">
    <source>
        <dbReference type="EMBL" id="MER6267861.1"/>
    </source>
</evidence>
<keyword evidence="4" id="KW-0378">Hydrolase</keyword>
<feature type="transmembrane region" description="Helical" evidence="2">
    <location>
        <begin position="56"/>
        <end position="75"/>
    </location>
</feature>
<keyword evidence="5" id="KW-1185">Reference proteome</keyword>
<dbReference type="InterPro" id="IPR010427">
    <property type="entry name" value="DUF1023"/>
</dbReference>
<dbReference type="Gene3D" id="3.40.50.1820">
    <property type="entry name" value="alpha/beta hydrolase"/>
    <property type="match status" value="1"/>
</dbReference>
<dbReference type="GO" id="GO:0016787">
    <property type="term" value="F:hydrolase activity"/>
    <property type="evidence" value="ECO:0007669"/>
    <property type="project" value="UniProtKB-KW"/>
</dbReference>
<evidence type="ECO:0000256" key="1">
    <source>
        <dbReference type="SAM" id="MobiDB-lite"/>
    </source>
</evidence>
<feature type="region of interest" description="Disordered" evidence="1">
    <location>
        <begin position="1"/>
        <end position="45"/>
    </location>
</feature>
<accession>A0ABV1TCU5</accession>
<proteinExistence type="predicted"/>
<dbReference type="SUPFAM" id="SSF53474">
    <property type="entry name" value="alpha/beta-Hydrolases"/>
    <property type="match status" value="1"/>
</dbReference>
<evidence type="ECO:0000256" key="2">
    <source>
        <dbReference type="SAM" id="Phobius"/>
    </source>
</evidence>
<dbReference type="InterPro" id="IPR029058">
    <property type="entry name" value="AB_hydrolase_fold"/>
</dbReference>
<name>A0ABV1TCU5_9ACTN</name>
<gene>
    <name evidence="4" type="ORF">ABT211_11240</name>
</gene>
<evidence type="ECO:0000259" key="3">
    <source>
        <dbReference type="Pfam" id="PF06259"/>
    </source>
</evidence>